<dbReference type="SMART" id="SM00421">
    <property type="entry name" value="HTH_LUXR"/>
    <property type="match status" value="1"/>
</dbReference>
<dbReference type="GO" id="GO:0006355">
    <property type="term" value="P:regulation of DNA-templated transcription"/>
    <property type="evidence" value="ECO:0007669"/>
    <property type="project" value="InterPro"/>
</dbReference>
<dbReference type="SUPFAM" id="SSF46894">
    <property type="entry name" value="C-terminal effector domain of the bipartite response regulators"/>
    <property type="match status" value="1"/>
</dbReference>
<dbReference type="SMART" id="SM00065">
    <property type="entry name" value="GAF"/>
    <property type="match status" value="1"/>
</dbReference>
<dbReference type="InterPro" id="IPR016032">
    <property type="entry name" value="Sig_transdc_resp-reg_C-effctor"/>
</dbReference>
<dbReference type="Proteomes" id="UP000753908">
    <property type="component" value="Unassembled WGS sequence"/>
</dbReference>
<name>A0A951PJ58_9CYAN</name>
<dbReference type="InterPro" id="IPR000792">
    <property type="entry name" value="Tscrpt_reg_LuxR_C"/>
</dbReference>
<organism evidence="5 6">
    <name type="scientific">Symplocastrum torsivum CPER-KK1</name>
    <dbReference type="NCBI Taxonomy" id="450513"/>
    <lineage>
        <taxon>Bacteria</taxon>
        <taxon>Bacillati</taxon>
        <taxon>Cyanobacteriota</taxon>
        <taxon>Cyanophyceae</taxon>
        <taxon>Oscillatoriophycideae</taxon>
        <taxon>Oscillatoriales</taxon>
        <taxon>Microcoleaceae</taxon>
        <taxon>Symplocastrum</taxon>
    </lineage>
</organism>
<dbReference type="AlphaFoldDB" id="A0A951PJ58"/>
<dbReference type="CDD" id="cd06170">
    <property type="entry name" value="LuxR_C_like"/>
    <property type="match status" value="1"/>
</dbReference>
<reference evidence="5" key="1">
    <citation type="submission" date="2021-05" db="EMBL/GenBank/DDBJ databases">
        <authorList>
            <person name="Pietrasiak N."/>
            <person name="Ward R."/>
            <person name="Stajich J.E."/>
            <person name="Kurbessoian T."/>
        </authorList>
    </citation>
    <scope>NUCLEOTIDE SEQUENCE</scope>
    <source>
        <strain evidence="5">CPER-KK1</strain>
    </source>
</reference>
<dbReference type="Pfam" id="PF00196">
    <property type="entry name" value="GerE"/>
    <property type="match status" value="1"/>
</dbReference>
<dbReference type="EMBL" id="JAHHIF010000008">
    <property type="protein sequence ID" value="MBW4544286.1"/>
    <property type="molecule type" value="Genomic_DNA"/>
</dbReference>
<proteinExistence type="predicted"/>
<evidence type="ECO:0000256" key="3">
    <source>
        <dbReference type="ARBA" id="ARBA00023163"/>
    </source>
</evidence>
<evidence type="ECO:0000259" key="4">
    <source>
        <dbReference type="PROSITE" id="PS50043"/>
    </source>
</evidence>
<gene>
    <name evidence="5" type="ORF">KME25_07580</name>
</gene>
<evidence type="ECO:0000256" key="1">
    <source>
        <dbReference type="ARBA" id="ARBA00023015"/>
    </source>
</evidence>
<keyword evidence="1" id="KW-0805">Transcription regulation</keyword>
<evidence type="ECO:0000256" key="2">
    <source>
        <dbReference type="ARBA" id="ARBA00023125"/>
    </source>
</evidence>
<dbReference type="PROSITE" id="PS50043">
    <property type="entry name" value="HTH_LUXR_2"/>
    <property type="match status" value="1"/>
</dbReference>
<dbReference type="PANTHER" id="PTHR44688:SF25">
    <property type="entry name" value="HTH LUXR-TYPE DOMAIN-CONTAINING PROTEIN"/>
    <property type="match status" value="1"/>
</dbReference>
<dbReference type="Pfam" id="PF13185">
    <property type="entry name" value="GAF_2"/>
    <property type="match status" value="1"/>
</dbReference>
<reference evidence="5" key="2">
    <citation type="journal article" date="2022" name="Microbiol. Resour. Announc.">
        <title>Metagenome Sequencing to Explore Phylogenomics of Terrestrial Cyanobacteria.</title>
        <authorList>
            <person name="Ward R.D."/>
            <person name="Stajich J.E."/>
            <person name="Johansen J.R."/>
            <person name="Huntemann M."/>
            <person name="Clum A."/>
            <person name="Foster B."/>
            <person name="Foster B."/>
            <person name="Roux S."/>
            <person name="Palaniappan K."/>
            <person name="Varghese N."/>
            <person name="Mukherjee S."/>
            <person name="Reddy T.B.K."/>
            <person name="Daum C."/>
            <person name="Copeland A."/>
            <person name="Chen I.A."/>
            <person name="Ivanova N.N."/>
            <person name="Kyrpides N.C."/>
            <person name="Shapiro N."/>
            <person name="Eloe-Fadrosh E.A."/>
            <person name="Pietrasiak N."/>
        </authorList>
    </citation>
    <scope>NUCLEOTIDE SEQUENCE</scope>
    <source>
        <strain evidence="5">CPER-KK1</strain>
    </source>
</reference>
<sequence>MTEPIPGLLDAARLLFDLQQGNEIAQSFSGCLDPEEIARRVTDGLVEKFDCAFARIWLVEPDKTALRLVASSGMYTHTNGAFARVPMGAFKVGKIAQNRVSFLSNNLANESWVKDRDWALSHKIRGFAGYPLTVGDRVIGVLATFSHQVMAPEFLEFLQILCTTVTVALENAVQHQQEKQSWQPSIHKLSWSNLSLSDQLASILSSVRLTLIGTEQPLTLPLNYLFLQAAEVLHTMGCTYCRLIYSAQFVGLEAIITAPDLGFQEQSDWVRSAFEPFLFTVSCLGGVLQTQTGANQKVIQFLLKLPYPSSTLGARLRIHCRLPVLQMAFTHLAYLADLTVCDTTDQEIPLLTDELAQIQTAKRVLWLKQGVWALPKGVSAKVDLAISAVQLREAVEAVLRDKTWGIDSDTESQPLLSEREQEIMSLLAQGLRDRDIANHLIISESTVKFHVNNILSKLKARTRYQALHQVIVNGWIQ</sequence>
<dbReference type="GO" id="GO:0003677">
    <property type="term" value="F:DNA binding"/>
    <property type="evidence" value="ECO:0007669"/>
    <property type="project" value="UniProtKB-KW"/>
</dbReference>
<dbReference type="Gene3D" id="3.30.450.40">
    <property type="match status" value="1"/>
</dbReference>
<protein>
    <submittedName>
        <fullName evidence="5">GAF domain-containing protein</fullName>
    </submittedName>
</protein>
<keyword evidence="2" id="KW-0238">DNA-binding</keyword>
<evidence type="ECO:0000313" key="6">
    <source>
        <dbReference type="Proteomes" id="UP000753908"/>
    </source>
</evidence>
<keyword evidence="3" id="KW-0804">Transcription</keyword>
<comment type="caution">
    <text evidence="5">The sequence shown here is derived from an EMBL/GenBank/DDBJ whole genome shotgun (WGS) entry which is preliminary data.</text>
</comment>
<dbReference type="Gene3D" id="1.10.10.10">
    <property type="entry name" value="Winged helix-like DNA-binding domain superfamily/Winged helix DNA-binding domain"/>
    <property type="match status" value="1"/>
</dbReference>
<dbReference type="InterPro" id="IPR036388">
    <property type="entry name" value="WH-like_DNA-bd_sf"/>
</dbReference>
<evidence type="ECO:0000313" key="5">
    <source>
        <dbReference type="EMBL" id="MBW4544286.1"/>
    </source>
</evidence>
<dbReference type="PRINTS" id="PR00038">
    <property type="entry name" value="HTHLUXR"/>
</dbReference>
<dbReference type="InterPro" id="IPR029016">
    <property type="entry name" value="GAF-like_dom_sf"/>
</dbReference>
<dbReference type="PANTHER" id="PTHR44688">
    <property type="entry name" value="DNA-BINDING TRANSCRIPTIONAL ACTIVATOR DEVR_DOSR"/>
    <property type="match status" value="1"/>
</dbReference>
<accession>A0A951PJ58</accession>
<dbReference type="InterPro" id="IPR003018">
    <property type="entry name" value="GAF"/>
</dbReference>
<dbReference type="SUPFAM" id="SSF55781">
    <property type="entry name" value="GAF domain-like"/>
    <property type="match status" value="1"/>
</dbReference>
<feature type="domain" description="HTH luxR-type" evidence="4">
    <location>
        <begin position="409"/>
        <end position="474"/>
    </location>
</feature>